<dbReference type="InParanoid" id="A0A2P5HL48"/>
<comment type="caution">
    <text evidence="2">The sequence shown here is derived from an EMBL/GenBank/DDBJ whole genome shotgun (WGS) entry which is preliminary data.</text>
</comment>
<protein>
    <submittedName>
        <fullName evidence="2">Uncharacterized protein</fullName>
    </submittedName>
</protein>
<sequence length="137" mass="16043">MQPANILVALSALFLGTAQASPTPEKNLNLHPKGHIKIEFYNGHGKSYTEKVWPDGDEHWFNEGDDKWKKDFEVKFIKYYSEVEDCEIRCVPTHSYYPWNPIKVKKFFQLPDKYGKKVFGLYLEHPQPVEVIRCDLP</sequence>
<keyword evidence="3" id="KW-1185">Reference proteome</keyword>
<keyword evidence="1" id="KW-0732">Signal</keyword>
<dbReference type="Proteomes" id="UP000094444">
    <property type="component" value="Unassembled WGS sequence"/>
</dbReference>
<gene>
    <name evidence="2" type="ORF">DHEL01_v210654</name>
</gene>
<evidence type="ECO:0000256" key="1">
    <source>
        <dbReference type="SAM" id="SignalP"/>
    </source>
</evidence>
<accession>A0A2P5HL48</accession>
<evidence type="ECO:0000313" key="2">
    <source>
        <dbReference type="EMBL" id="POS70951.1"/>
    </source>
</evidence>
<dbReference type="AlphaFoldDB" id="A0A2P5HL48"/>
<feature type="signal peptide" evidence="1">
    <location>
        <begin position="1"/>
        <end position="20"/>
    </location>
</feature>
<dbReference type="OrthoDB" id="5174695at2759"/>
<name>A0A2P5HL48_DIAHE</name>
<dbReference type="EMBL" id="MAVT02001426">
    <property type="protein sequence ID" value="POS70951.1"/>
    <property type="molecule type" value="Genomic_DNA"/>
</dbReference>
<proteinExistence type="predicted"/>
<reference evidence="2" key="1">
    <citation type="submission" date="2017-09" db="EMBL/GenBank/DDBJ databases">
        <title>Polyketide synthases of a Diaporthe helianthi virulent isolate.</title>
        <authorList>
            <person name="Baroncelli R."/>
        </authorList>
    </citation>
    <scope>NUCLEOTIDE SEQUENCE [LARGE SCALE GENOMIC DNA]</scope>
    <source>
        <strain evidence="2">7/96</strain>
    </source>
</reference>
<feature type="chain" id="PRO_5015133675" evidence="1">
    <location>
        <begin position="21"/>
        <end position="137"/>
    </location>
</feature>
<organism evidence="2 3">
    <name type="scientific">Diaporthe helianthi</name>
    <dbReference type="NCBI Taxonomy" id="158607"/>
    <lineage>
        <taxon>Eukaryota</taxon>
        <taxon>Fungi</taxon>
        <taxon>Dikarya</taxon>
        <taxon>Ascomycota</taxon>
        <taxon>Pezizomycotina</taxon>
        <taxon>Sordariomycetes</taxon>
        <taxon>Sordariomycetidae</taxon>
        <taxon>Diaporthales</taxon>
        <taxon>Diaporthaceae</taxon>
        <taxon>Diaporthe</taxon>
    </lineage>
</organism>
<evidence type="ECO:0000313" key="3">
    <source>
        <dbReference type="Proteomes" id="UP000094444"/>
    </source>
</evidence>